<organism evidence="2 3">
    <name type="scientific">Linnemannia hyalina</name>
    <dbReference type="NCBI Taxonomy" id="64524"/>
    <lineage>
        <taxon>Eukaryota</taxon>
        <taxon>Fungi</taxon>
        <taxon>Fungi incertae sedis</taxon>
        <taxon>Mucoromycota</taxon>
        <taxon>Mortierellomycotina</taxon>
        <taxon>Mortierellomycetes</taxon>
        <taxon>Mortierellales</taxon>
        <taxon>Mortierellaceae</taxon>
        <taxon>Linnemannia</taxon>
    </lineage>
</organism>
<comment type="caution">
    <text evidence="2">The sequence shown here is derived from an EMBL/GenBank/DDBJ whole genome shotgun (WGS) entry which is preliminary data.</text>
</comment>
<evidence type="ECO:0000313" key="2">
    <source>
        <dbReference type="EMBL" id="KAG9061374.1"/>
    </source>
</evidence>
<dbReference type="SUPFAM" id="SSF141571">
    <property type="entry name" value="Pentapeptide repeat-like"/>
    <property type="match status" value="1"/>
</dbReference>
<protein>
    <submittedName>
        <fullName evidence="2">Uncharacterized protein</fullName>
    </submittedName>
</protein>
<dbReference type="Pfam" id="PF00805">
    <property type="entry name" value="Pentapeptide"/>
    <property type="match status" value="1"/>
</dbReference>
<evidence type="ECO:0000313" key="3">
    <source>
        <dbReference type="Proteomes" id="UP000707451"/>
    </source>
</evidence>
<keyword evidence="3" id="KW-1185">Reference proteome</keyword>
<dbReference type="OrthoDB" id="2438020at2759"/>
<proteinExistence type="predicted"/>
<feature type="compositionally biased region" description="Low complexity" evidence="1">
    <location>
        <begin position="135"/>
        <end position="145"/>
    </location>
</feature>
<dbReference type="EMBL" id="JAHRHY010000024">
    <property type="protein sequence ID" value="KAG9061374.1"/>
    <property type="molecule type" value="Genomic_DNA"/>
</dbReference>
<name>A0A9P8BM76_9FUNG</name>
<dbReference type="AlphaFoldDB" id="A0A9P8BM76"/>
<sequence>MWVTRVQLYDVFVELWLGVNRRRLQDSNLSQDDRRIFNDLLGAGFVSMGTGYAMRLALAIFERQNGNPIVQYTHLNDHDTWKAEFFGIDPNVRLLQESCPLTRAGNRFRFLHRSMLEYFFSRVVYNPVRTDDGSTTETETPSSTTHELDPSNPLFRRNWPIEPSIIQFLCDRVKLDSTFNQKLLSAANLPKTDTAVTTTTAAFNAITILVKAGIRFNGADLQGIKVPGADLSYGQFDSTQLQGADLMGVDLSRS</sequence>
<accession>A0A9P8BM76</accession>
<feature type="region of interest" description="Disordered" evidence="1">
    <location>
        <begin position="130"/>
        <end position="150"/>
    </location>
</feature>
<dbReference type="Proteomes" id="UP000707451">
    <property type="component" value="Unassembled WGS sequence"/>
</dbReference>
<gene>
    <name evidence="2" type="ORF">KI688_007352</name>
</gene>
<evidence type="ECO:0000256" key="1">
    <source>
        <dbReference type="SAM" id="MobiDB-lite"/>
    </source>
</evidence>
<reference evidence="2" key="1">
    <citation type="submission" date="2021-06" db="EMBL/GenBank/DDBJ databases">
        <title>Genome Sequence of Mortierella hyaline Strain SCG-10, a Cold-Adapted, Nitrate-Reducing Fungus Isolated from Soil in Minnesota, USA.</title>
        <authorList>
            <person name="Aldossari N."/>
        </authorList>
    </citation>
    <scope>NUCLEOTIDE SEQUENCE</scope>
    <source>
        <strain evidence="2">SCG-10</strain>
    </source>
</reference>
<dbReference type="InterPro" id="IPR001646">
    <property type="entry name" value="5peptide_repeat"/>
</dbReference>
<dbReference type="Gene3D" id="2.160.20.80">
    <property type="entry name" value="E3 ubiquitin-protein ligase SopA"/>
    <property type="match status" value="1"/>
</dbReference>